<reference evidence="1 2" key="1">
    <citation type="submission" date="2016-12" db="EMBL/GenBank/DDBJ databases">
        <title>The whole genome sequencing and assembly of Lactobacillus alimentarius DSM 20249T strain.</title>
        <authorList>
            <person name="Lee Y.-J."/>
            <person name="Yi H."/>
            <person name="Bahn Y.-S."/>
            <person name="Kim J.F."/>
            <person name="Lee D.-W."/>
        </authorList>
    </citation>
    <scope>NUCLEOTIDE SEQUENCE [LARGE SCALE GENOMIC DNA]</scope>
    <source>
        <strain evidence="1 2">DSM 20249</strain>
    </source>
</reference>
<dbReference type="OrthoDB" id="9797506at2"/>
<dbReference type="Pfam" id="PF01161">
    <property type="entry name" value="PBP"/>
    <property type="match status" value="1"/>
</dbReference>
<gene>
    <name evidence="1" type="ORF">LA20249_02630</name>
</gene>
<evidence type="ECO:0000313" key="2">
    <source>
        <dbReference type="Proteomes" id="UP000234653"/>
    </source>
</evidence>
<dbReference type="InterPro" id="IPR008914">
    <property type="entry name" value="PEBP"/>
</dbReference>
<accession>A0A2K9HF24</accession>
<sequence length="164" mass="18547">MKINVALKNGFIPDEYSKFATTKISEQPVVSFPIQLEILPQDTKALAISLIDYDAVLRTGFPFIHWLAADIPVTNEIPADFSRNFEGPQGKNSWYSRFYSLNNDYVINHYAGPVPPDKPHDYTLTVYALSNLTGLANGFFYNEFLDTINNKILAQQAIKLRAKN</sequence>
<dbReference type="KEGG" id="lali:LA20249_02630"/>
<dbReference type="SUPFAM" id="SSF49777">
    <property type="entry name" value="PEBP-like"/>
    <property type="match status" value="1"/>
</dbReference>
<organism evidence="1 2">
    <name type="scientific">Companilactobacillus alimentarius DSM 20249</name>
    <dbReference type="NCBI Taxonomy" id="1423720"/>
    <lineage>
        <taxon>Bacteria</taxon>
        <taxon>Bacillati</taxon>
        <taxon>Bacillota</taxon>
        <taxon>Bacilli</taxon>
        <taxon>Lactobacillales</taxon>
        <taxon>Lactobacillaceae</taxon>
        <taxon>Companilactobacillus</taxon>
    </lineage>
</organism>
<keyword evidence="2" id="KW-1185">Reference proteome</keyword>
<dbReference type="RefSeq" id="WP_057739539.1">
    <property type="nucleotide sequence ID" value="NZ_AZDQ01000043.1"/>
</dbReference>
<name>A0A2K9HF24_9LACO</name>
<dbReference type="AlphaFoldDB" id="A0A2K9HF24"/>
<dbReference type="InterPro" id="IPR005247">
    <property type="entry name" value="YbhB_YbcL/LppC-like"/>
</dbReference>
<dbReference type="STRING" id="1423720.FC67_GL001804"/>
<evidence type="ECO:0000313" key="1">
    <source>
        <dbReference type="EMBL" id="AUI71160.1"/>
    </source>
</evidence>
<dbReference type="InterPro" id="IPR036610">
    <property type="entry name" value="PEBP-like_sf"/>
</dbReference>
<dbReference type="CDD" id="cd00865">
    <property type="entry name" value="PEBP_bact_arch"/>
    <property type="match status" value="1"/>
</dbReference>
<protein>
    <submittedName>
        <fullName evidence="1">Phosphatidylethanolamine-binding protein</fullName>
    </submittedName>
</protein>
<dbReference type="Proteomes" id="UP000234653">
    <property type="component" value="Chromosome"/>
</dbReference>
<dbReference type="NCBIfam" id="TIGR00481">
    <property type="entry name" value="YbhB/YbcL family Raf kinase inhibitor-like protein"/>
    <property type="match status" value="1"/>
</dbReference>
<proteinExistence type="predicted"/>
<dbReference type="EMBL" id="CP018867">
    <property type="protein sequence ID" value="AUI71160.1"/>
    <property type="molecule type" value="Genomic_DNA"/>
</dbReference>
<dbReference type="Gene3D" id="3.90.280.10">
    <property type="entry name" value="PEBP-like"/>
    <property type="match status" value="1"/>
</dbReference>